<reference evidence="1" key="1">
    <citation type="journal article" date="2021" name="Proc. Natl. Acad. Sci. U.S.A.">
        <title>A Catalog of Tens of Thousands of Viruses from Human Metagenomes Reveals Hidden Associations with Chronic Diseases.</title>
        <authorList>
            <person name="Tisza M.J."/>
            <person name="Buck C.B."/>
        </authorList>
    </citation>
    <scope>NUCLEOTIDE SEQUENCE</scope>
    <source>
        <strain evidence="1">CtVDy27</strain>
    </source>
</reference>
<dbReference type="EMBL" id="BK032543">
    <property type="protein sequence ID" value="DAF46732.1"/>
    <property type="molecule type" value="Genomic_DNA"/>
</dbReference>
<accession>A0A8S5S6R1</accession>
<keyword evidence="1" id="KW-0540">Nuclease</keyword>
<protein>
    <submittedName>
        <fullName evidence="1">Intron associated endonuclease</fullName>
    </submittedName>
</protein>
<dbReference type="GO" id="GO:0004519">
    <property type="term" value="F:endonuclease activity"/>
    <property type="evidence" value="ECO:0007669"/>
    <property type="project" value="UniProtKB-KW"/>
</dbReference>
<dbReference type="SUPFAM" id="SSF64496">
    <property type="entry name" value="DNA-binding domain of intron-encoded endonucleases"/>
    <property type="match status" value="1"/>
</dbReference>
<organism evidence="1">
    <name type="scientific">Siphoviridae sp. ctVDy27</name>
    <dbReference type="NCBI Taxonomy" id="2827881"/>
    <lineage>
        <taxon>Viruses</taxon>
        <taxon>Duplodnaviria</taxon>
        <taxon>Heunggongvirae</taxon>
        <taxon>Uroviricota</taxon>
        <taxon>Caudoviricetes</taxon>
    </lineage>
</organism>
<proteinExistence type="predicted"/>
<dbReference type="InterPro" id="IPR035901">
    <property type="entry name" value="GIY-YIG_endonuc_sf"/>
</dbReference>
<dbReference type="SMART" id="SM00497">
    <property type="entry name" value="IENR1"/>
    <property type="match status" value="2"/>
</dbReference>
<dbReference type="Gene3D" id="3.40.1440.10">
    <property type="entry name" value="GIY-YIG endonuclease"/>
    <property type="match status" value="1"/>
</dbReference>
<sequence length="300" mass="34106">MIGYIYKCEIANKLYIGKTSGKPIYRYKVHLYNAFVYKAKIPIAEALRTVGKENALKCFSEIETITGENWEDLEFKLCERENFWMDKLNTIYPNGYNKFHSSPSKRITNHAPQKPREKVMRKIICLDTQENFPSIAQASRTYGVSSAAICNCLKGKSNTASGLHWKYIDEEYHASKKHEGMKNHPNLSLQVICKETGKIYVSASEAGRQTKINKAHILKCARGQYLHAGGFCWGFIKDGIPVYPDRTDKNKRPVKCLETGKVYDSITAAANSIENCPSPSSLGTSIRRGFRYKGKRYVYV</sequence>
<keyword evidence="1" id="KW-0255">Endonuclease</keyword>
<dbReference type="Gene3D" id="1.10.10.10">
    <property type="entry name" value="Winged helix-like DNA-binding domain superfamily/Winged helix DNA-binding domain"/>
    <property type="match status" value="2"/>
</dbReference>
<dbReference type="InterPro" id="IPR003647">
    <property type="entry name" value="Intron_nuc_1_rpt"/>
</dbReference>
<keyword evidence="1" id="KW-0378">Hydrolase</keyword>
<dbReference type="InterPro" id="IPR036388">
    <property type="entry name" value="WH-like_DNA-bd_sf"/>
</dbReference>
<name>A0A8S5S6R1_9CAUD</name>
<dbReference type="SUPFAM" id="SSF82771">
    <property type="entry name" value="GIY-YIG endonuclease"/>
    <property type="match status" value="1"/>
</dbReference>
<evidence type="ECO:0000313" key="1">
    <source>
        <dbReference type="EMBL" id="DAF46732.1"/>
    </source>
</evidence>